<proteinExistence type="predicted"/>
<dbReference type="InterPro" id="IPR013783">
    <property type="entry name" value="Ig-like_fold"/>
</dbReference>
<dbReference type="EMBL" id="DXFT01000123">
    <property type="protein sequence ID" value="HIX03741.1"/>
    <property type="molecule type" value="Genomic_DNA"/>
</dbReference>
<comment type="caution">
    <text evidence="1">The sequence shown here is derived from an EMBL/GenBank/DDBJ whole genome shotgun (WGS) entry which is preliminary data.</text>
</comment>
<feature type="non-terminal residue" evidence="1">
    <location>
        <position position="1"/>
    </location>
</feature>
<dbReference type="Gene3D" id="2.60.40.10">
    <property type="entry name" value="Immunoglobulins"/>
    <property type="match status" value="1"/>
</dbReference>
<dbReference type="Proteomes" id="UP000824202">
    <property type="component" value="Unassembled WGS sequence"/>
</dbReference>
<sequence length="132" mass="14973">YQKTIYSTPLQELTRQYDLRTPKGKGIIEFQETMLSAGKIPLHAKHEFCFPFRNTGEEPVIIAHVSSTCGCATPEWNRRPVLPGGTDTIKVVFNADKYGNFVRSIFVQSTAQNYLEHLYLRGNVSLDLPPQE</sequence>
<dbReference type="InterPro" id="IPR011467">
    <property type="entry name" value="DUF1573"/>
</dbReference>
<dbReference type="AlphaFoldDB" id="A0A9D1V098"/>
<protein>
    <submittedName>
        <fullName evidence="1">DUF1573 domain-containing protein</fullName>
    </submittedName>
</protein>
<dbReference type="PANTHER" id="PTHR37833:SF1">
    <property type="entry name" value="SIGNAL PEPTIDE PROTEIN"/>
    <property type="match status" value="1"/>
</dbReference>
<dbReference type="Pfam" id="PF07610">
    <property type="entry name" value="DUF1573"/>
    <property type="match status" value="1"/>
</dbReference>
<evidence type="ECO:0000313" key="2">
    <source>
        <dbReference type="Proteomes" id="UP000824202"/>
    </source>
</evidence>
<accession>A0A9D1V098</accession>
<reference evidence="1" key="2">
    <citation type="submission" date="2021-04" db="EMBL/GenBank/DDBJ databases">
        <authorList>
            <person name="Gilroy R."/>
        </authorList>
    </citation>
    <scope>NUCLEOTIDE SEQUENCE</scope>
    <source>
        <strain evidence="1">23274</strain>
    </source>
</reference>
<name>A0A9D1V098_9BACT</name>
<dbReference type="PANTHER" id="PTHR37833">
    <property type="entry name" value="LIPOPROTEIN-RELATED"/>
    <property type="match status" value="1"/>
</dbReference>
<organism evidence="1 2">
    <name type="scientific">Candidatus Odoribacter faecigallinarum</name>
    <dbReference type="NCBI Taxonomy" id="2838706"/>
    <lineage>
        <taxon>Bacteria</taxon>
        <taxon>Pseudomonadati</taxon>
        <taxon>Bacteroidota</taxon>
        <taxon>Bacteroidia</taxon>
        <taxon>Bacteroidales</taxon>
        <taxon>Odoribacteraceae</taxon>
        <taxon>Odoribacter</taxon>
    </lineage>
</organism>
<reference evidence="1" key="1">
    <citation type="journal article" date="2021" name="PeerJ">
        <title>Extensive microbial diversity within the chicken gut microbiome revealed by metagenomics and culture.</title>
        <authorList>
            <person name="Gilroy R."/>
            <person name="Ravi A."/>
            <person name="Getino M."/>
            <person name="Pursley I."/>
            <person name="Horton D.L."/>
            <person name="Alikhan N.F."/>
            <person name="Baker D."/>
            <person name="Gharbi K."/>
            <person name="Hall N."/>
            <person name="Watson M."/>
            <person name="Adriaenssens E.M."/>
            <person name="Foster-Nyarko E."/>
            <person name="Jarju S."/>
            <person name="Secka A."/>
            <person name="Antonio M."/>
            <person name="Oren A."/>
            <person name="Chaudhuri R.R."/>
            <person name="La Ragione R."/>
            <person name="Hildebrand F."/>
            <person name="Pallen M.J."/>
        </authorList>
    </citation>
    <scope>NUCLEOTIDE SEQUENCE</scope>
    <source>
        <strain evidence="1">23274</strain>
    </source>
</reference>
<gene>
    <name evidence="1" type="ORF">H9863_06455</name>
</gene>
<evidence type="ECO:0000313" key="1">
    <source>
        <dbReference type="EMBL" id="HIX03741.1"/>
    </source>
</evidence>